<feature type="transmembrane region" description="Helical" evidence="1">
    <location>
        <begin position="267"/>
        <end position="284"/>
    </location>
</feature>
<accession>A0A0N5AM86</accession>
<feature type="transmembrane region" description="Helical" evidence="1">
    <location>
        <begin position="105"/>
        <end position="133"/>
    </location>
</feature>
<evidence type="ECO:0000256" key="1">
    <source>
        <dbReference type="SAM" id="Phobius"/>
    </source>
</evidence>
<evidence type="ECO:0000313" key="2">
    <source>
        <dbReference type="Proteomes" id="UP000046393"/>
    </source>
</evidence>
<feature type="transmembrane region" description="Helical" evidence="1">
    <location>
        <begin position="55"/>
        <end position="74"/>
    </location>
</feature>
<keyword evidence="2" id="KW-1185">Reference proteome</keyword>
<organism evidence="2 3">
    <name type="scientific">Syphacia muris</name>
    <dbReference type="NCBI Taxonomy" id="451379"/>
    <lineage>
        <taxon>Eukaryota</taxon>
        <taxon>Metazoa</taxon>
        <taxon>Ecdysozoa</taxon>
        <taxon>Nematoda</taxon>
        <taxon>Chromadorea</taxon>
        <taxon>Rhabditida</taxon>
        <taxon>Spirurina</taxon>
        <taxon>Oxyuridomorpha</taxon>
        <taxon>Oxyuroidea</taxon>
        <taxon>Oxyuridae</taxon>
        <taxon>Syphacia</taxon>
    </lineage>
</organism>
<feature type="transmembrane region" description="Helical" evidence="1">
    <location>
        <begin position="26"/>
        <end position="46"/>
    </location>
</feature>
<dbReference type="InterPro" id="IPR047130">
    <property type="entry name" value="7TM_GPCR_Srsx_nematod"/>
</dbReference>
<keyword evidence="1" id="KW-0812">Transmembrane</keyword>
<name>A0A0N5AM86_9BILA</name>
<dbReference type="AlphaFoldDB" id="A0A0N5AM86"/>
<dbReference type="PANTHER" id="PTHR23360:SF69">
    <property type="entry name" value="G-PROTEIN COUPLED RECEPTORS FAMILY 1 PROFILE DOMAIN-CONTAINING PROTEIN-RELATED"/>
    <property type="match status" value="1"/>
</dbReference>
<sequence>MSSASVMFHDADYTASDAELFLKFRIYNGLGGATLLLNVIIIFVIVTDTFLKRKMVLYIFLAAADAINGIAYVVSGIGRNYVVTHDEHLLQVSVWDCMTKKPWPVLLFIGADLPVFTNVLLALELAIAAFQPALYRRYWRLNKKIAFGIVGWLVCGVWVAMAFVSARYSKSRTSLLCSVINSAGVEFGSVNFFAMAVFNTLSILVVCRVYLITRNLNALNKNELLRQKVLLAIEFISLFQIGIPSILLVIDMWGVIRLSFFATECLYIIYGSSGIWKILVYLLFRHDFRSHFFRLLRIKRFMPEGGAWKSEISRSKVSAWATVRQANARSDEHGGFLRRICIFKKKGRTLRNTAPLSSEQE</sequence>
<keyword evidence="1" id="KW-1133">Transmembrane helix</keyword>
<feature type="transmembrane region" description="Helical" evidence="1">
    <location>
        <begin position="145"/>
        <end position="166"/>
    </location>
</feature>
<feature type="transmembrane region" description="Helical" evidence="1">
    <location>
        <begin position="192"/>
        <end position="211"/>
    </location>
</feature>
<dbReference type="Gene3D" id="1.20.1070.10">
    <property type="entry name" value="Rhodopsin 7-helix transmembrane proteins"/>
    <property type="match status" value="1"/>
</dbReference>
<dbReference type="WBParaSite" id="SMUV_0000568801-mRNA-1">
    <property type="protein sequence ID" value="SMUV_0000568801-mRNA-1"/>
    <property type="gene ID" value="SMUV_0000568801"/>
</dbReference>
<dbReference type="PANTHER" id="PTHR23360">
    <property type="entry name" value="G-PROTEIN COUPLED RECEPTORS FAMILY 1 PROFILE DOMAIN-CONTAINING PROTEIN-RELATED"/>
    <property type="match status" value="1"/>
</dbReference>
<evidence type="ECO:0000313" key="3">
    <source>
        <dbReference type="WBParaSite" id="SMUV_0000568801-mRNA-1"/>
    </source>
</evidence>
<dbReference type="SUPFAM" id="SSF81321">
    <property type="entry name" value="Family A G protein-coupled receptor-like"/>
    <property type="match status" value="1"/>
</dbReference>
<feature type="transmembrane region" description="Helical" evidence="1">
    <location>
        <begin position="231"/>
        <end position="255"/>
    </location>
</feature>
<proteinExistence type="predicted"/>
<keyword evidence="1" id="KW-0472">Membrane</keyword>
<dbReference type="Proteomes" id="UP000046393">
    <property type="component" value="Unplaced"/>
</dbReference>
<protein>
    <submittedName>
        <fullName evidence="3">G_PROTEIN_RECEP_F1_2 domain-containing protein</fullName>
    </submittedName>
</protein>
<reference evidence="3" key="1">
    <citation type="submission" date="2017-02" db="UniProtKB">
        <authorList>
            <consortium name="WormBaseParasite"/>
        </authorList>
    </citation>
    <scope>IDENTIFICATION</scope>
</reference>